<sequence>MLFALAATVISLASRLLAAGQLAIRPDPIYLDGSCLHLPVQQLHDGLLNPLPTLHSQPPFWNFLLGIAAKACSAQDA</sequence>
<dbReference type="EMBL" id="CP006773">
    <property type="protein sequence ID" value="AHD02979.1"/>
    <property type="molecule type" value="Genomic_DNA"/>
</dbReference>
<proteinExistence type="predicted"/>
<accession>V9VYZ0</accession>
<keyword evidence="1" id="KW-0732">Signal</keyword>
<reference evidence="2 3" key="1">
    <citation type="submission" date="2013-09" db="EMBL/GenBank/DDBJ databases">
        <authorList>
            <consortium name="DOE Joint Genome Institute"/>
            <person name="Klenk H.-P."/>
            <person name="Huntemann M."/>
            <person name="Han J."/>
            <person name="Chen A."/>
            <person name="Kyrpides N."/>
            <person name="Mavromatis K."/>
            <person name="Markowitz V."/>
            <person name="Palaniappan K."/>
            <person name="Ivanova N."/>
            <person name="Schaumberg A."/>
            <person name="Pati A."/>
            <person name="Liolios K."/>
            <person name="Nordberg H.P."/>
            <person name="Cantor M.N."/>
            <person name="Hua S.X."/>
            <person name="Woyke T."/>
        </authorList>
    </citation>
    <scope>NUCLEOTIDE SEQUENCE [LARGE SCALE GENOMIC DNA]</scope>
    <source>
        <strain evidence="2 3">DSM 14336</strain>
    </source>
</reference>
<keyword evidence="3" id="KW-1185">Reference proteome</keyword>
<organism evidence="2 3">
    <name type="scientific">Leisingera methylohalidivorans DSM 14336</name>
    <dbReference type="NCBI Taxonomy" id="999552"/>
    <lineage>
        <taxon>Bacteria</taxon>
        <taxon>Pseudomonadati</taxon>
        <taxon>Pseudomonadota</taxon>
        <taxon>Alphaproteobacteria</taxon>
        <taxon>Rhodobacterales</taxon>
        <taxon>Roseobacteraceae</taxon>
        <taxon>Leisingera</taxon>
    </lineage>
</organism>
<protein>
    <recommendedName>
        <fullName evidence="4">Secreted protein</fullName>
    </recommendedName>
</protein>
<dbReference type="Proteomes" id="UP000018780">
    <property type="component" value="Chromosome"/>
</dbReference>
<dbReference type="KEGG" id="lmd:METH_07585"/>
<evidence type="ECO:0000313" key="2">
    <source>
        <dbReference type="EMBL" id="AHD02979.1"/>
    </source>
</evidence>
<dbReference type="HOGENOM" id="CLU_2633727_0_0_5"/>
<dbReference type="PATRIC" id="fig|999552.6.peg.1525"/>
<evidence type="ECO:0008006" key="4">
    <source>
        <dbReference type="Google" id="ProtNLM"/>
    </source>
</evidence>
<evidence type="ECO:0000256" key="1">
    <source>
        <dbReference type="SAM" id="SignalP"/>
    </source>
</evidence>
<name>V9VYZ0_9RHOB</name>
<evidence type="ECO:0000313" key="3">
    <source>
        <dbReference type="Proteomes" id="UP000018780"/>
    </source>
</evidence>
<gene>
    <name evidence="2" type="ORF">METH_07585</name>
</gene>
<feature type="signal peptide" evidence="1">
    <location>
        <begin position="1"/>
        <end position="18"/>
    </location>
</feature>
<feature type="chain" id="PRO_5004782792" description="Secreted protein" evidence="1">
    <location>
        <begin position="19"/>
        <end position="77"/>
    </location>
</feature>
<dbReference type="AlphaFoldDB" id="V9VYZ0"/>